<dbReference type="RefSeq" id="WP_132229253.1">
    <property type="nucleotide sequence ID" value="NZ_NRRH01000019.1"/>
</dbReference>
<dbReference type="InterPro" id="IPR023198">
    <property type="entry name" value="PGP-like_dom2"/>
</dbReference>
<keyword evidence="2 3" id="KW-0378">Hydrolase</keyword>
<dbReference type="SUPFAM" id="SSF56784">
    <property type="entry name" value="HAD-like"/>
    <property type="match status" value="1"/>
</dbReference>
<accession>A0A4V2W9Q3</accession>
<gene>
    <name evidence="4" type="ORF">EDC29_10433</name>
</gene>
<dbReference type="PRINTS" id="PR00413">
    <property type="entry name" value="HADHALOGNASE"/>
</dbReference>
<dbReference type="Gene3D" id="3.40.50.1000">
    <property type="entry name" value="HAD superfamily/HAD-like"/>
    <property type="match status" value="1"/>
</dbReference>
<evidence type="ECO:0000256" key="2">
    <source>
        <dbReference type="ARBA" id="ARBA00022801"/>
    </source>
</evidence>
<dbReference type="NCBIfam" id="TIGR01493">
    <property type="entry name" value="HAD-SF-IA-v2"/>
    <property type="match status" value="1"/>
</dbReference>
<dbReference type="EMBL" id="SMDC01000004">
    <property type="protein sequence ID" value="TCW36250.1"/>
    <property type="molecule type" value="Genomic_DNA"/>
</dbReference>
<dbReference type="InterPro" id="IPR006439">
    <property type="entry name" value="HAD-SF_hydro_IA"/>
</dbReference>
<reference evidence="4 5" key="1">
    <citation type="submission" date="2019-03" db="EMBL/GenBank/DDBJ databases">
        <title>Genomic Encyclopedia of Type Strains, Phase IV (KMG-IV): sequencing the most valuable type-strain genomes for metagenomic binning, comparative biology and taxonomic classification.</title>
        <authorList>
            <person name="Goeker M."/>
        </authorList>
    </citation>
    <scope>NUCLEOTIDE SEQUENCE [LARGE SCALE GENOMIC DNA]</scope>
    <source>
        <strain evidence="4 5">DSM 203</strain>
    </source>
</reference>
<organism evidence="4 5">
    <name type="scientific">Marichromatium gracile</name>
    <name type="common">Chromatium gracile</name>
    <dbReference type="NCBI Taxonomy" id="1048"/>
    <lineage>
        <taxon>Bacteria</taxon>
        <taxon>Pseudomonadati</taxon>
        <taxon>Pseudomonadota</taxon>
        <taxon>Gammaproteobacteria</taxon>
        <taxon>Chromatiales</taxon>
        <taxon>Chromatiaceae</taxon>
        <taxon>Marichromatium</taxon>
    </lineage>
</organism>
<dbReference type="EC" id="3.8.1.2" evidence="3"/>
<dbReference type="PANTHER" id="PTHR43316">
    <property type="entry name" value="HYDROLASE, HALOACID DELAHOGENASE-RELATED"/>
    <property type="match status" value="1"/>
</dbReference>
<evidence type="ECO:0000256" key="3">
    <source>
        <dbReference type="RuleBase" id="RU368077"/>
    </source>
</evidence>
<dbReference type="SFLD" id="SFLDS00003">
    <property type="entry name" value="Haloacid_Dehalogenase"/>
    <property type="match status" value="1"/>
</dbReference>
<dbReference type="InterPro" id="IPR006328">
    <property type="entry name" value="2-HAD"/>
</dbReference>
<dbReference type="CDD" id="cd02588">
    <property type="entry name" value="HAD_L2-DEX"/>
    <property type="match status" value="1"/>
</dbReference>
<comment type="similarity">
    <text evidence="1 3">Belongs to the HAD-like hydrolase superfamily. S-2-haloalkanoic acid dehalogenase family.</text>
</comment>
<dbReference type="AlphaFoldDB" id="A0A4V2W9Q3"/>
<name>A0A4V2W9Q3_MARGR</name>
<dbReference type="Pfam" id="PF00702">
    <property type="entry name" value="Hydrolase"/>
    <property type="match status" value="1"/>
</dbReference>
<dbReference type="InterPro" id="IPR023214">
    <property type="entry name" value="HAD_sf"/>
</dbReference>
<dbReference type="NCBIfam" id="TIGR01428">
    <property type="entry name" value="HAD_type_II"/>
    <property type="match status" value="1"/>
</dbReference>
<sequence length="222" mass="24618">MTQTLAFDVYGTLIDTHGLIPALTPLVGEAAPAFSRDWRARQLEYAFRRGLMRRYDTFERCTRDALEQTCRAYRIAPDAVRLDALIEGYRRLPAFADVAPGLAALARAGHRLYAFSNGTAEAVETLLDHAGIRDRFSGVVSVEAVRTFKPDPAVYAHFLATTGARPEHAWLVSSNPFDVIGARATGMRAAWVRRDPEQPFDPWGDEPDRVVADLGELPEVFG</sequence>
<evidence type="ECO:0000313" key="5">
    <source>
        <dbReference type="Proteomes" id="UP000295247"/>
    </source>
</evidence>
<comment type="function">
    <text evidence="3">Catalyzes the hydrolytic dehalogenation of small (S)-2-haloalkanoic acids to yield the corresponding (R)-2-hydroxyalkanoic acids.</text>
</comment>
<protein>
    <recommendedName>
        <fullName evidence="3">(S)-2-haloacid dehalogenase</fullName>
        <ecNumber evidence="3">3.8.1.2</ecNumber>
    </recommendedName>
    <alternativeName>
        <fullName evidence="3">2-haloalkanoic acid dehalogenase</fullName>
    </alternativeName>
    <alternativeName>
        <fullName evidence="3">Halocarboxylic acid halidohydrolase</fullName>
    </alternativeName>
    <alternativeName>
        <fullName evidence="3">L-2-haloacid dehalogenase</fullName>
    </alternativeName>
</protein>
<dbReference type="InterPro" id="IPR036412">
    <property type="entry name" value="HAD-like_sf"/>
</dbReference>
<comment type="caution">
    <text evidence="4">The sequence shown here is derived from an EMBL/GenBank/DDBJ whole genome shotgun (WGS) entry which is preliminary data.</text>
</comment>
<evidence type="ECO:0000313" key="4">
    <source>
        <dbReference type="EMBL" id="TCW36250.1"/>
    </source>
</evidence>
<comment type="catalytic activity">
    <reaction evidence="3">
        <text>an (S)-2-haloacid + H2O = a (2R)-2-hydroxycarboxylate + a halide anion + H(+)</text>
        <dbReference type="Rhea" id="RHEA:11192"/>
        <dbReference type="ChEBI" id="CHEBI:15377"/>
        <dbReference type="ChEBI" id="CHEBI:15378"/>
        <dbReference type="ChEBI" id="CHEBI:16042"/>
        <dbReference type="ChEBI" id="CHEBI:58314"/>
        <dbReference type="ChEBI" id="CHEBI:137405"/>
        <dbReference type="EC" id="3.8.1.2"/>
    </reaction>
</comment>
<dbReference type="GO" id="GO:0018784">
    <property type="term" value="F:(S)-2-haloacid dehalogenase activity"/>
    <property type="evidence" value="ECO:0007669"/>
    <property type="project" value="UniProtKB-UniRule"/>
</dbReference>
<dbReference type="InterPro" id="IPR051540">
    <property type="entry name" value="S-2-haloacid_dehalogenase"/>
</dbReference>
<dbReference type="Proteomes" id="UP000295247">
    <property type="component" value="Unassembled WGS sequence"/>
</dbReference>
<proteinExistence type="inferred from homology"/>
<evidence type="ECO:0000256" key="1">
    <source>
        <dbReference type="ARBA" id="ARBA00008106"/>
    </source>
</evidence>
<dbReference type="SFLD" id="SFLDG01129">
    <property type="entry name" value="C1.5:_HAD__Beta-PGM__Phosphata"/>
    <property type="match status" value="1"/>
</dbReference>
<dbReference type="Gene3D" id="1.10.150.240">
    <property type="entry name" value="Putative phosphatase, domain 2"/>
    <property type="match status" value="1"/>
</dbReference>
<dbReference type="PANTHER" id="PTHR43316:SF3">
    <property type="entry name" value="HALOACID DEHALOGENASE, TYPE II (AFU_ORTHOLOGUE AFUA_2G07750)-RELATED"/>
    <property type="match status" value="1"/>
</dbReference>